<feature type="domain" description="PPPDE" evidence="4">
    <location>
        <begin position="238"/>
        <end position="369"/>
    </location>
</feature>
<evidence type="ECO:0000256" key="2">
    <source>
        <dbReference type="ARBA" id="ARBA00022670"/>
    </source>
</evidence>
<reference evidence="5" key="1">
    <citation type="submission" date="2023-08" db="EMBL/GenBank/DDBJ databases">
        <title>Draft sequence of the Babesia gibsoni genome.</title>
        <authorList>
            <person name="Yamagishi J.Y."/>
            <person name="Xuan X.X."/>
        </authorList>
    </citation>
    <scope>NUCLEOTIDE SEQUENCE</scope>
    <source>
        <strain evidence="5">Azabu</strain>
    </source>
</reference>
<dbReference type="GO" id="GO:0016579">
    <property type="term" value="P:protein deubiquitination"/>
    <property type="evidence" value="ECO:0007669"/>
    <property type="project" value="TreeGrafter"/>
</dbReference>
<evidence type="ECO:0000313" key="6">
    <source>
        <dbReference type="Proteomes" id="UP001230268"/>
    </source>
</evidence>
<dbReference type="InterPro" id="IPR008580">
    <property type="entry name" value="PPPDE_dom"/>
</dbReference>
<proteinExistence type="inferred from homology"/>
<evidence type="ECO:0000259" key="4">
    <source>
        <dbReference type="PROSITE" id="PS51858"/>
    </source>
</evidence>
<keyword evidence="6" id="KW-1185">Reference proteome</keyword>
<accession>A0AAD8LQU0</accession>
<dbReference type="Proteomes" id="UP001230268">
    <property type="component" value="Unassembled WGS sequence"/>
</dbReference>
<evidence type="ECO:0000313" key="5">
    <source>
        <dbReference type="EMBL" id="KAK1441850.1"/>
    </source>
</evidence>
<sequence>MEKPIMTIGTLSGVESEHKAILDSDWMQRNAESSKNLVLRSLSMSSMASNPAVTASQGGVSVNTNQPALKEVTAETANVPGTVDVNKMTVVGGPTDNKASPRAPIQVNNEIANRLEMPMSARTHTASPLTSAQREPVTINTNLASQLNKIGAMGAMHALNKSNTITVGRTSITGSGSYVMLSRDLPTANTRRHGDTKMMVRRGYSDDICNMMKREGNRLIKTRSNNTPRGDPTPAEYGHVYLNVYDLEAVNKMVNVVAGTLGAGAYHAGVEIYGHEYNFGYTPAGSGVIQSYPRFHASHKYRKSIDLGKTKYSPREVLEIVERLKPLWPGTSYDILKRNCLNFADALCQELGVGAMPPWVMGLQNKINWTRESLQSGAAKLKQFDEAVGISRAIGSLSRRLTGECTRGKK</sequence>
<protein>
    <submittedName>
        <fullName evidence="5">PPPDE peptidase domain superfamily protein</fullName>
    </submittedName>
</protein>
<dbReference type="AlphaFoldDB" id="A0AAD8LQU0"/>
<comment type="caution">
    <text evidence="5">The sequence shown here is derived from an EMBL/GenBank/DDBJ whole genome shotgun (WGS) entry which is preliminary data.</text>
</comment>
<dbReference type="SMART" id="SM01179">
    <property type="entry name" value="DUF862"/>
    <property type="match status" value="1"/>
</dbReference>
<dbReference type="PANTHER" id="PTHR12378">
    <property type="entry name" value="DESUMOYLATING ISOPEPTIDASE"/>
    <property type="match status" value="1"/>
</dbReference>
<comment type="similarity">
    <text evidence="1">Belongs to the DeSI family.</text>
</comment>
<dbReference type="Gene3D" id="3.90.1720.30">
    <property type="entry name" value="PPPDE domains"/>
    <property type="match status" value="1"/>
</dbReference>
<dbReference type="EMBL" id="JAVEPI010000005">
    <property type="protein sequence ID" value="KAK1441850.1"/>
    <property type="molecule type" value="Genomic_DNA"/>
</dbReference>
<name>A0AAD8LQU0_BABGI</name>
<keyword evidence="3" id="KW-0378">Hydrolase</keyword>
<dbReference type="Pfam" id="PF05903">
    <property type="entry name" value="Peptidase_C97"/>
    <property type="match status" value="1"/>
</dbReference>
<dbReference type="PANTHER" id="PTHR12378:SF80">
    <property type="entry name" value="IP06716P-RELATED"/>
    <property type="match status" value="1"/>
</dbReference>
<evidence type="ECO:0000256" key="1">
    <source>
        <dbReference type="ARBA" id="ARBA00008140"/>
    </source>
</evidence>
<organism evidence="5 6">
    <name type="scientific">Babesia gibsoni</name>
    <dbReference type="NCBI Taxonomy" id="33632"/>
    <lineage>
        <taxon>Eukaryota</taxon>
        <taxon>Sar</taxon>
        <taxon>Alveolata</taxon>
        <taxon>Apicomplexa</taxon>
        <taxon>Aconoidasida</taxon>
        <taxon>Piroplasmida</taxon>
        <taxon>Babesiidae</taxon>
        <taxon>Babesia</taxon>
    </lineage>
</organism>
<dbReference type="GO" id="GO:0006508">
    <property type="term" value="P:proteolysis"/>
    <property type="evidence" value="ECO:0007669"/>
    <property type="project" value="UniProtKB-KW"/>
</dbReference>
<dbReference type="PROSITE" id="PS51858">
    <property type="entry name" value="PPPDE"/>
    <property type="match status" value="1"/>
</dbReference>
<keyword evidence="2" id="KW-0645">Protease</keyword>
<dbReference type="InterPro" id="IPR042266">
    <property type="entry name" value="PPPDE_sf"/>
</dbReference>
<evidence type="ECO:0000256" key="3">
    <source>
        <dbReference type="ARBA" id="ARBA00022801"/>
    </source>
</evidence>
<dbReference type="GO" id="GO:0101005">
    <property type="term" value="F:deubiquitinase activity"/>
    <property type="evidence" value="ECO:0007669"/>
    <property type="project" value="TreeGrafter"/>
</dbReference>
<gene>
    <name evidence="5" type="ORF">BgAZ_501820</name>
</gene>